<reference evidence="1" key="1">
    <citation type="submission" date="2021-03" db="EMBL/GenBank/DDBJ databases">
        <title>Draft genome sequence of rust myrtle Austropuccinia psidii MF-1, a brazilian biotype.</title>
        <authorList>
            <person name="Quecine M.C."/>
            <person name="Pachon D.M.R."/>
            <person name="Bonatelli M.L."/>
            <person name="Correr F.H."/>
            <person name="Franceschini L.M."/>
            <person name="Leite T.F."/>
            <person name="Margarido G.R.A."/>
            <person name="Almeida C.A."/>
            <person name="Ferrarezi J.A."/>
            <person name="Labate C.A."/>
        </authorList>
    </citation>
    <scope>NUCLEOTIDE SEQUENCE</scope>
    <source>
        <strain evidence="1">MF-1</strain>
    </source>
</reference>
<accession>A0A9Q3KGS3</accession>
<organism evidence="1 2">
    <name type="scientific">Austropuccinia psidii MF-1</name>
    <dbReference type="NCBI Taxonomy" id="1389203"/>
    <lineage>
        <taxon>Eukaryota</taxon>
        <taxon>Fungi</taxon>
        <taxon>Dikarya</taxon>
        <taxon>Basidiomycota</taxon>
        <taxon>Pucciniomycotina</taxon>
        <taxon>Pucciniomycetes</taxon>
        <taxon>Pucciniales</taxon>
        <taxon>Sphaerophragmiaceae</taxon>
        <taxon>Austropuccinia</taxon>
    </lineage>
</organism>
<dbReference type="EMBL" id="AVOT02103883">
    <property type="protein sequence ID" value="MBW0578920.1"/>
    <property type="molecule type" value="Genomic_DNA"/>
</dbReference>
<comment type="caution">
    <text evidence="1">The sequence shown here is derived from an EMBL/GenBank/DDBJ whole genome shotgun (WGS) entry which is preliminary data.</text>
</comment>
<sequence>MGDAIRQQSHDDQDPREGFLVEDQEETHLAIQDMQLEESMPQDTANKNLFRYTQDAQTFLATSTEGISYIHGTATKMTVFIGKA</sequence>
<dbReference type="Proteomes" id="UP000765509">
    <property type="component" value="Unassembled WGS sequence"/>
</dbReference>
<keyword evidence="2" id="KW-1185">Reference proteome</keyword>
<protein>
    <submittedName>
        <fullName evidence="1">Uncharacterized protein</fullName>
    </submittedName>
</protein>
<evidence type="ECO:0000313" key="2">
    <source>
        <dbReference type="Proteomes" id="UP000765509"/>
    </source>
</evidence>
<proteinExistence type="predicted"/>
<dbReference type="AlphaFoldDB" id="A0A9Q3KGS3"/>
<name>A0A9Q3KGS3_9BASI</name>
<evidence type="ECO:0000313" key="1">
    <source>
        <dbReference type="EMBL" id="MBW0578920.1"/>
    </source>
</evidence>
<gene>
    <name evidence="1" type="ORF">O181_118635</name>
</gene>